<comment type="caution">
    <text evidence="4">The sequence shown here is derived from an EMBL/GenBank/DDBJ whole genome shotgun (WGS) entry which is preliminary data.</text>
</comment>
<name>A0A8K0E437_9ROSA</name>
<evidence type="ECO:0000313" key="5">
    <source>
        <dbReference type="Proteomes" id="UP000796880"/>
    </source>
</evidence>
<dbReference type="OrthoDB" id="1904535at2759"/>
<dbReference type="AlphaFoldDB" id="A0A8K0E437"/>
<dbReference type="InterPro" id="IPR011990">
    <property type="entry name" value="TPR-like_helical_dom_sf"/>
</dbReference>
<dbReference type="EMBL" id="VOIH02000008">
    <property type="protein sequence ID" value="KAF3439065.1"/>
    <property type="molecule type" value="Genomic_DNA"/>
</dbReference>
<feature type="repeat" description="PPR" evidence="2">
    <location>
        <begin position="343"/>
        <end position="377"/>
    </location>
</feature>
<proteinExistence type="predicted"/>
<feature type="region of interest" description="Disordered" evidence="3">
    <location>
        <begin position="752"/>
        <end position="775"/>
    </location>
</feature>
<sequence length="887" mass="100907">MEALHGAPQVPPPQFEPDTDRIKRKFIKKGVNLTPKIIHTLRKKEIQKHNRKLKRLADRSPDPPLTESQKQALASESHFQTLKREYKEFTKVVEAKSDGHGGALMVGMPWKRLERVGFRELASASTEYKGEKLKREELRELKEMFESRKRQGLQCVLDDDVEIREEWLDGEKRVWNPMKRRRSEDEVIRFLVDRLTASELARRDWKLSRMMKQSGLQFTEGQMLMIVGGLGAKGCWQQAMSVVEWVYDDKAKRHNKSRFVYTKLLAILGKAKRPKEALDIFNLMRGDCHIYPDMAAYHSIAVTLGQAGRLKELLNIIECMKQKPSKRTRKIRYKNWDPMLEPDLVVYNAILNACVPSHQWKGVSWVFNELRKSGLKPNGATYGLAMEVMLQSGKFDLVHEFFRKMKRSGQTPNALTYKVLVRAFWSEGNVGEAVQAVRDMEQRGVVGTSSVYYELACCLCSFGRWKDAMAEVRKMKKLSNSKPLEVTFTGMIAASMDGGHLDDCISMFEHMKDHCSPNIGTINTMLKIYGRNDMFSKAKELFEEIKKVSPYSSHSSVDGGHAHLISDEYTYSSMLKASASALQWEYFEYVYKEMVLSGYQLDQSKHASLLLEASRAGKRHLLEHAFETTLEAEEIPHPSWFTEMVLQVTARHDYERAVTLVNTMAYAPFQISEKQWKELIEKNRDRISGDHLEKLMVALDNCDAASEATVLNLSRLLHSLCKSGTSRDTSPAVSNAEGFDYKRKGFLPRHSEELIGGDTDSDEDPSSASYAVQASPSRDVTAIEMVSGSSNNGYGKDGEANLQTNATSRAEGIACGEFDDPLDNELSTFDFNEESKEVDEMEIESLLLNGVDDSDETSRPSAYEVLEAWKESRRKDGIIFPFQLGQR</sequence>
<dbReference type="NCBIfam" id="TIGR00756">
    <property type="entry name" value="PPR"/>
    <property type="match status" value="2"/>
</dbReference>
<feature type="compositionally biased region" description="Polar residues" evidence="3">
    <location>
        <begin position="766"/>
        <end position="775"/>
    </location>
</feature>
<gene>
    <name evidence="4" type="ORF">FNV43_RR17340</name>
</gene>
<accession>A0A8K0E437</accession>
<dbReference type="PANTHER" id="PTHR46935:SF2">
    <property type="entry name" value="PENTACOTRIPEPTIDE-REPEAT REGION OF PRORP DOMAIN-CONTAINING PROTEIN"/>
    <property type="match status" value="1"/>
</dbReference>
<reference evidence="4" key="1">
    <citation type="submission" date="2020-03" db="EMBL/GenBank/DDBJ databases">
        <title>A high-quality chromosome-level genome assembly of a woody plant with both climbing and erect habits, Rhamnella rubrinervis.</title>
        <authorList>
            <person name="Lu Z."/>
            <person name="Yang Y."/>
            <person name="Zhu X."/>
            <person name="Sun Y."/>
        </authorList>
    </citation>
    <scope>NUCLEOTIDE SEQUENCE</scope>
    <source>
        <strain evidence="4">BYM</strain>
        <tissue evidence="4">Leaf</tissue>
    </source>
</reference>
<feature type="region of interest" description="Disordered" evidence="3">
    <location>
        <begin position="1"/>
        <end position="21"/>
    </location>
</feature>
<dbReference type="InterPro" id="IPR002885">
    <property type="entry name" value="PPR_rpt"/>
</dbReference>
<organism evidence="4 5">
    <name type="scientific">Rhamnella rubrinervis</name>
    <dbReference type="NCBI Taxonomy" id="2594499"/>
    <lineage>
        <taxon>Eukaryota</taxon>
        <taxon>Viridiplantae</taxon>
        <taxon>Streptophyta</taxon>
        <taxon>Embryophyta</taxon>
        <taxon>Tracheophyta</taxon>
        <taxon>Spermatophyta</taxon>
        <taxon>Magnoliopsida</taxon>
        <taxon>eudicotyledons</taxon>
        <taxon>Gunneridae</taxon>
        <taxon>Pentapetalae</taxon>
        <taxon>rosids</taxon>
        <taxon>fabids</taxon>
        <taxon>Rosales</taxon>
        <taxon>Rhamnaceae</taxon>
        <taxon>rhamnoid group</taxon>
        <taxon>Rhamneae</taxon>
        <taxon>Rhamnella</taxon>
    </lineage>
</organism>
<dbReference type="Pfam" id="PF13812">
    <property type="entry name" value="PPR_3"/>
    <property type="match status" value="2"/>
</dbReference>
<keyword evidence="5" id="KW-1185">Reference proteome</keyword>
<dbReference type="SUPFAM" id="SSF48452">
    <property type="entry name" value="TPR-like"/>
    <property type="match status" value="1"/>
</dbReference>
<evidence type="ECO:0000256" key="3">
    <source>
        <dbReference type="SAM" id="MobiDB-lite"/>
    </source>
</evidence>
<evidence type="ECO:0000256" key="1">
    <source>
        <dbReference type="ARBA" id="ARBA00022737"/>
    </source>
</evidence>
<dbReference type="PANTHER" id="PTHR46935">
    <property type="entry name" value="OS01G0674700 PROTEIN"/>
    <property type="match status" value="1"/>
</dbReference>
<protein>
    <recommendedName>
        <fullName evidence="6">Pentatricopeptide repeat-containing protein</fullName>
    </recommendedName>
</protein>
<dbReference type="Pfam" id="PF01535">
    <property type="entry name" value="PPR"/>
    <property type="match status" value="1"/>
</dbReference>
<evidence type="ECO:0000256" key="2">
    <source>
        <dbReference type="PROSITE-ProRule" id="PRU00708"/>
    </source>
</evidence>
<dbReference type="GO" id="GO:0009658">
    <property type="term" value="P:chloroplast organization"/>
    <property type="evidence" value="ECO:0007669"/>
    <property type="project" value="InterPro"/>
</dbReference>
<evidence type="ECO:0000313" key="4">
    <source>
        <dbReference type="EMBL" id="KAF3439065.1"/>
    </source>
</evidence>
<dbReference type="Gene3D" id="1.25.40.10">
    <property type="entry name" value="Tetratricopeptide repeat domain"/>
    <property type="match status" value="3"/>
</dbReference>
<feature type="repeat" description="PPR" evidence="2">
    <location>
        <begin position="413"/>
        <end position="447"/>
    </location>
</feature>
<keyword evidence="1" id="KW-0677">Repeat</keyword>
<evidence type="ECO:0008006" key="6">
    <source>
        <dbReference type="Google" id="ProtNLM"/>
    </source>
</evidence>
<feature type="region of interest" description="Disordered" evidence="3">
    <location>
        <begin position="46"/>
        <end position="74"/>
    </location>
</feature>
<feature type="repeat" description="PPR" evidence="2">
    <location>
        <begin position="518"/>
        <end position="548"/>
    </location>
</feature>
<dbReference type="FunFam" id="1.25.40.10:FF:001552">
    <property type="entry name" value="Predicted protein"/>
    <property type="match status" value="1"/>
</dbReference>
<dbReference type="PROSITE" id="PS51375">
    <property type="entry name" value="PPR"/>
    <property type="match status" value="4"/>
</dbReference>
<dbReference type="GO" id="GO:0009507">
    <property type="term" value="C:chloroplast"/>
    <property type="evidence" value="ECO:0007669"/>
    <property type="project" value="TreeGrafter"/>
</dbReference>
<dbReference type="InterPro" id="IPR044645">
    <property type="entry name" value="DG1/EMB2279-like"/>
</dbReference>
<dbReference type="Proteomes" id="UP000796880">
    <property type="component" value="Unassembled WGS sequence"/>
</dbReference>
<feature type="repeat" description="PPR" evidence="2">
    <location>
        <begin position="378"/>
        <end position="412"/>
    </location>
</feature>